<name>A0A836B183_CHLIN</name>
<feature type="compositionally biased region" description="Polar residues" evidence="1">
    <location>
        <begin position="340"/>
        <end position="351"/>
    </location>
</feature>
<feature type="compositionally biased region" description="Low complexity" evidence="1">
    <location>
        <begin position="297"/>
        <end position="332"/>
    </location>
</feature>
<keyword evidence="3" id="KW-1185">Reference proteome</keyword>
<dbReference type="OrthoDB" id="551993at2759"/>
<feature type="compositionally biased region" description="Low complexity" evidence="1">
    <location>
        <begin position="214"/>
        <end position="226"/>
    </location>
</feature>
<reference evidence="2" key="1">
    <citation type="journal article" date="2020" name="bioRxiv">
        <title>Comparative genomics of Chlamydomonas.</title>
        <authorList>
            <person name="Craig R.J."/>
            <person name="Hasan A.R."/>
            <person name="Ness R.W."/>
            <person name="Keightley P.D."/>
        </authorList>
    </citation>
    <scope>NUCLEOTIDE SEQUENCE</scope>
    <source>
        <strain evidence="2">SAG 7.73</strain>
    </source>
</reference>
<evidence type="ECO:0000256" key="1">
    <source>
        <dbReference type="SAM" id="MobiDB-lite"/>
    </source>
</evidence>
<feature type="compositionally biased region" description="Low complexity" evidence="1">
    <location>
        <begin position="238"/>
        <end position="290"/>
    </location>
</feature>
<evidence type="ECO:0000313" key="2">
    <source>
        <dbReference type="EMBL" id="KAG2444502.1"/>
    </source>
</evidence>
<sequence>MGALVTPEYVEQLANALQASGAEKAVAFNLAASSLPEGFTSIAKEDGAVEFVGPDGRSSDHPLLANAAAALEQLRASAAGPGAGKFLGPFEDFDSPGTEFFYLDVDSGERLAEAEVPPSRIIPPLAEQLQQVLLMGPAPGETGSVTEAATEAEVEADAAGAAEGAGEGEPSDAAATAAAAAAGTGSEAVSRAASQRSAAAGSGSGDAPEPPASAGPASRSASQRSGSGLGAGAGLSGEAGSAAGAGSQAASRSASQQAASGDVTADLAGAASAGASAAVSRSASQQRSDAGGAGGPASRTASQRSAAADGAASQPASHPASQAASQAASRNASIREPGLNGSTGLRSQPSQGAASVAGSTSEAGGGGGATTAAATAAASEPRDSPSAGSPTTEAAAPPQMPPVGRTVSYAGIKVSMFAAAAGEDGGASSARGGRLTAENSRQLNTALSTKSAGLGVGPSRALSTALSSKSLALGGDPSRGALSRAMSSKSVGNTAEQQAALTGGIGVKPPVPPAGGKLTFFGWWFEDIESTDLTFRVDSKSQAGGGLAARHCRLVFDFNTQTYTFTMKDPVSPTPPGTAAPNHVPELTIRAIQPDQVLLPESGRQAAVWDLHLGSRLRVLGRVVTLKNAELATIEWHDSYCRKMAAIRDAIAQEIQKYRPRALRPGLMKDRGAPKLGGQRLRHMAGQVRELINDLRQYRPSRAANYLENMPIVFIEGHPDDADDAMTALLYGLRGTQDGDE</sequence>
<feature type="compositionally biased region" description="Low complexity" evidence="1">
    <location>
        <begin position="370"/>
        <end position="379"/>
    </location>
</feature>
<protein>
    <submittedName>
        <fullName evidence="2">Uncharacterized protein</fullName>
    </submittedName>
</protein>
<gene>
    <name evidence="2" type="ORF">HXX76_001250</name>
</gene>
<feature type="compositionally biased region" description="Gly residues" evidence="1">
    <location>
        <begin position="227"/>
        <end position="237"/>
    </location>
</feature>
<feature type="compositionally biased region" description="Low complexity" evidence="1">
    <location>
        <begin position="171"/>
        <end position="207"/>
    </location>
</feature>
<dbReference type="AlphaFoldDB" id="A0A836B183"/>
<dbReference type="EMBL" id="JAEHOC010000002">
    <property type="protein sequence ID" value="KAG2444502.1"/>
    <property type="molecule type" value="Genomic_DNA"/>
</dbReference>
<comment type="caution">
    <text evidence="2">The sequence shown here is derived from an EMBL/GenBank/DDBJ whole genome shotgun (WGS) entry which is preliminary data.</text>
</comment>
<dbReference type="Proteomes" id="UP000650467">
    <property type="component" value="Unassembled WGS sequence"/>
</dbReference>
<feature type="region of interest" description="Disordered" evidence="1">
    <location>
        <begin position="151"/>
        <end position="403"/>
    </location>
</feature>
<evidence type="ECO:0000313" key="3">
    <source>
        <dbReference type="Proteomes" id="UP000650467"/>
    </source>
</evidence>
<feature type="compositionally biased region" description="Low complexity" evidence="1">
    <location>
        <begin position="352"/>
        <end position="362"/>
    </location>
</feature>
<proteinExistence type="predicted"/>
<accession>A0A836B183</accession>
<organism evidence="2 3">
    <name type="scientific">Chlamydomonas incerta</name>
    <dbReference type="NCBI Taxonomy" id="51695"/>
    <lineage>
        <taxon>Eukaryota</taxon>
        <taxon>Viridiplantae</taxon>
        <taxon>Chlorophyta</taxon>
        <taxon>core chlorophytes</taxon>
        <taxon>Chlorophyceae</taxon>
        <taxon>CS clade</taxon>
        <taxon>Chlamydomonadales</taxon>
        <taxon>Chlamydomonadaceae</taxon>
        <taxon>Chlamydomonas</taxon>
    </lineage>
</organism>